<evidence type="ECO:0000256" key="2">
    <source>
        <dbReference type="ARBA" id="ARBA00023015"/>
    </source>
</evidence>
<dbReference type="PANTHER" id="PTHR33729">
    <property type="entry name" value="METHYL-CPG BINDING DOMAIN CONTAINING PROTEIN, EXPRESSED"/>
    <property type="match status" value="1"/>
</dbReference>
<feature type="compositionally biased region" description="Low complexity" evidence="6">
    <location>
        <begin position="443"/>
        <end position="452"/>
    </location>
</feature>
<feature type="compositionally biased region" description="Low complexity" evidence="6">
    <location>
        <begin position="343"/>
        <end position="357"/>
    </location>
</feature>
<feature type="domain" description="MBD" evidence="7">
    <location>
        <begin position="198"/>
        <end position="242"/>
    </location>
</feature>
<feature type="compositionally biased region" description="Basic and acidic residues" evidence="6">
    <location>
        <begin position="290"/>
        <end position="309"/>
    </location>
</feature>
<sequence length="452" mass="47722">MGSPEADCAAAEVVGTPESAFEELTGPLQGWKRKKARPHVLDAELWPTAVRVYLVSRRGFPGRQVSVGRGAECSALLFRDGNCDSQGPCATIERCVSAIVGVTRLKQSQAWGARTGLPSDVMDTLHMHSDARCWMSSNPLLRRHGSRACPPDGRPGRMWCGKCSELEKIAKHGILCSAGHAVAPSRAGVRRWEMGSGKKGGTPKRKDVTFVAPDGEEIKTKRQLDKYLKAHPGTLSAGDFEWGVAAGDAVTPPENRRRSARLSSKGRVSGEGIEVVAEIKRPAVKRSRKSRENGKDEKDGAGEEADVKAGTENGAHGAADEKVEENGKDKEETKAMDVDVPGEEVAAVEKTVEATTEGSSEKAEDVKVESGESNGGKSAEVPAEASMKDGEESKAAEEAARNGDAEKSSNGEGGEKVKDAVVGMAEGSTEGVEEVTKAEKVEVGAAAPEAVA</sequence>
<feature type="compositionally biased region" description="Basic and acidic residues" evidence="6">
    <location>
        <begin position="386"/>
        <end position="419"/>
    </location>
</feature>
<accession>A0A2K1JXW3</accession>
<feature type="region of interest" description="Disordered" evidence="6">
    <location>
        <begin position="247"/>
        <end position="270"/>
    </location>
</feature>
<dbReference type="Proteomes" id="UP000006727">
    <property type="component" value="Chromosome 10"/>
</dbReference>
<evidence type="ECO:0000256" key="3">
    <source>
        <dbReference type="ARBA" id="ARBA00023125"/>
    </source>
</evidence>
<reference evidence="9" key="3">
    <citation type="submission" date="2020-12" db="UniProtKB">
        <authorList>
            <consortium name="EnsemblPlants"/>
        </authorList>
    </citation>
    <scope>IDENTIFICATION</scope>
</reference>
<keyword evidence="3" id="KW-0238">DNA-binding</keyword>
<keyword evidence="5" id="KW-0539">Nucleus</keyword>
<dbReference type="InterPro" id="IPR016177">
    <property type="entry name" value="DNA-bd_dom_sf"/>
</dbReference>
<dbReference type="GO" id="GO:0005634">
    <property type="term" value="C:nucleus"/>
    <property type="evidence" value="ECO:0007669"/>
    <property type="project" value="UniProtKB-SubCell"/>
</dbReference>
<evidence type="ECO:0000256" key="5">
    <source>
        <dbReference type="ARBA" id="ARBA00023242"/>
    </source>
</evidence>
<dbReference type="Gramene" id="Pp3c10_6090V3.2">
    <property type="protein sequence ID" value="Pp3c10_6090V3.2"/>
    <property type="gene ID" value="Pp3c10_6090"/>
</dbReference>
<dbReference type="Gene3D" id="3.30.890.10">
    <property type="entry name" value="Methyl-cpg-binding Protein 2, Chain A"/>
    <property type="match status" value="1"/>
</dbReference>
<proteinExistence type="predicted"/>
<gene>
    <name evidence="8" type="ORF">PHYPA_013491</name>
</gene>
<dbReference type="Pfam" id="PF01429">
    <property type="entry name" value="MBD"/>
    <property type="match status" value="1"/>
</dbReference>
<protein>
    <recommendedName>
        <fullName evidence="7">MBD domain-containing protein</fullName>
    </recommendedName>
</protein>
<evidence type="ECO:0000313" key="9">
    <source>
        <dbReference type="EnsemblPlants" id="Pp3c10_6090V3.1"/>
    </source>
</evidence>
<dbReference type="AlphaFoldDB" id="A0A2K1JXW3"/>
<dbReference type="GO" id="GO:0003677">
    <property type="term" value="F:DNA binding"/>
    <property type="evidence" value="ECO:0007669"/>
    <property type="project" value="UniProtKB-KW"/>
</dbReference>
<keyword evidence="2" id="KW-0805">Transcription regulation</keyword>
<feature type="region of interest" description="Disordered" evidence="6">
    <location>
        <begin position="283"/>
        <end position="452"/>
    </location>
</feature>
<evidence type="ECO:0000313" key="8">
    <source>
        <dbReference type="EMBL" id="PNR46372.1"/>
    </source>
</evidence>
<organism evidence="8">
    <name type="scientific">Physcomitrium patens</name>
    <name type="common">Spreading-leaved earth moss</name>
    <name type="synonym">Physcomitrella patens</name>
    <dbReference type="NCBI Taxonomy" id="3218"/>
    <lineage>
        <taxon>Eukaryota</taxon>
        <taxon>Viridiplantae</taxon>
        <taxon>Streptophyta</taxon>
        <taxon>Embryophyta</taxon>
        <taxon>Bryophyta</taxon>
        <taxon>Bryophytina</taxon>
        <taxon>Bryopsida</taxon>
        <taxon>Funariidae</taxon>
        <taxon>Funariales</taxon>
        <taxon>Funariaceae</taxon>
        <taxon>Physcomitrium</taxon>
    </lineage>
</organism>
<evidence type="ECO:0000256" key="4">
    <source>
        <dbReference type="ARBA" id="ARBA00023163"/>
    </source>
</evidence>
<evidence type="ECO:0000256" key="1">
    <source>
        <dbReference type="ARBA" id="ARBA00004123"/>
    </source>
</evidence>
<feature type="compositionally biased region" description="Basic and acidic residues" evidence="6">
    <location>
        <begin position="318"/>
        <end position="337"/>
    </location>
</feature>
<dbReference type="InterPro" id="IPR001739">
    <property type="entry name" value="Methyl_CpG_DNA-bd"/>
</dbReference>
<evidence type="ECO:0000259" key="7">
    <source>
        <dbReference type="Pfam" id="PF01429"/>
    </source>
</evidence>
<reference evidence="8 10" key="1">
    <citation type="journal article" date="2008" name="Science">
        <title>The Physcomitrella genome reveals evolutionary insights into the conquest of land by plants.</title>
        <authorList>
            <person name="Rensing S."/>
            <person name="Lang D."/>
            <person name="Zimmer A."/>
            <person name="Terry A."/>
            <person name="Salamov A."/>
            <person name="Shapiro H."/>
            <person name="Nishiyama T."/>
            <person name="Perroud P.-F."/>
            <person name="Lindquist E."/>
            <person name="Kamisugi Y."/>
            <person name="Tanahashi T."/>
            <person name="Sakakibara K."/>
            <person name="Fujita T."/>
            <person name="Oishi K."/>
            <person name="Shin-I T."/>
            <person name="Kuroki Y."/>
            <person name="Toyoda A."/>
            <person name="Suzuki Y."/>
            <person name="Hashimoto A."/>
            <person name="Yamaguchi K."/>
            <person name="Sugano A."/>
            <person name="Kohara Y."/>
            <person name="Fujiyama A."/>
            <person name="Anterola A."/>
            <person name="Aoki S."/>
            <person name="Ashton N."/>
            <person name="Barbazuk W.B."/>
            <person name="Barker E."/>
            <person name="Bennetzen J."/>
            <person name="Bezanilla M."/>
            <person name="Blankenship R."/>
            <person name="Cho S.H."/>
            <person name="Dutcher S."/>
            <person name="Estelle M."/>
            <person name="Fawcett J.A."/>
            <person name="Gundlach H."/>
            <person name="Hanada K."/>
            <person name="Heyl A."/>
            <person name="Hicks K.A."/>
            <person name="Hugh J."/>
            <person name="Lohr M."/>
            <person name="Mayer K."/>
            <person name="Melkozernov A."/>
            <person name="Murata T."/>
            <person name="Nelson D."/>
            <person name="Pils B."/>
            <person name="Prigge M."/>
            <person name="Reiss B."/>
            <person name="Renner T."/>
            <person name="Rombauts S."/>
            <person name="Rushton P."/>
            <person name="Sanderfoot A."/>
            <person name="Schween G."/>
            <person name="Shiu S.-H."/>
            <person name="Stueber K."/>
            <person name="Theodoulou F.L."/>
            <person name="Tu H."/>
            <person name="Van de Peer Y."/>
            <person name="Verrier P.J."/>
            <person name="Waters E."/>
            <person name="Wood A."/>
            <person name="Yang L."/>
            <person name="Cove D."/>
            <person name="Cuming A."/>
            <person name="Hasebe M."/>
            <person name="Lucas S."/>
            <person name="Mishler D.B."/>
            <person name="Reski R."/>
            <person name="Grigoriev I."/>
            <person name="Quatrano R.S."/>
            <person name="Boore J.L."/>
        </authorList>
    </citation>
    <scope>NUCLEOTIDE SEQUENCE [LARGE SCALE GENOMIC DNA]</scope>
    <source>
        <strain evidence="9 10">cv. Gransden 2004</strain>
    </source>
</reference>
<reference evidence="8 10" key="2">
    <citation type="journal article" date="2018" name="Plant J.">
        <title>The Physcomitrella patens chromosome-scale assembly reveals moss genome structure and evolution.</title>
        <authorList>
            <person name="Lang D."/>
            <person name="Ullrich K.K."/>
            <person name="Murat F."/>
            <person name="Fuchs J."/>
            <person name="Jenkins J."/>
            <person name="Haas F.B."/>
            <person name="Piednoel M."/>
            <person name="Gundlach H."/>
            <person name="Van Bel M."/>
            <person name="Meyberg R."/>
            <person name="Vives C."/>
            <person name="Morata J."/>
            <person name="Symeonidi A."/>
            <person name="Hiss M."/>
            <person name="Muchero W."/>
            <person name="Kamisugi Y."/>
            <person name="Saleh O."/>
            <person name="Blanc G."/>
            <person name="Decker E.L."/>
            <person name="van Gessel N."/>
            <person name="Grimwood J."/>
            <person name="Hayes R.D."/>
            <person name="Graham S.W."/>
            <person name="Gunter L.E."/>
            <person name="McDaniel S.F."/>
            <person name="Hoernstein S.N.W."/>
            <person name="Larsson A."/>
            <person name="Li F.W."/>
            <person name="Perroud P.F."/>
            <person name="Phillips J."/>
            <person name="Ranjan P."/>
            <person name="Rokshar D.S."/>
            <person name="Rothfels C.J."/>
            <person name="Schneider L."/>
            <person name="Shu S."/>
            <person name="Stevenson D.W."/>
            <person name="Thummler F."/>
            <person name="Tillich M."/>
            <person name="Villarreal Aguilar J.C."/>
            <person name="Widiez T."/>
            <person name="Wong G.K."/>
            <person name="Wymore A."/>
            <person name="Zhang Y."/>
            <person name="Zimmer A.D."/>
            <person name="Quatrano R.S."/>
            <person name="Mayer K.F.X."/>
            <person name="Goodstein D."/>
            <person name="Casacuberta J.M."/>
            <person name="Vandepoele K."/>
            <person name="Reski R."/>
            <person name="Cuming A.C."/>
            <person name="Tuskan G.A."/>
            <person name="Maumus F."/>
            <person name="Salse J."/>
            <person name="Schmutz J."/>
            <person name="Rensing S.A."/>
        </authorList>
    </citation>
    <scope>NUCLEOTIDE SEQUENCE [LARGE SCALE GENOMIC DNA]</scope>
    <source>
        <strain evidence="9 10">cv. Gransden 2004</strain>
    </source>
</reference>
<evidence type="ECO:0000313" key="10">
    <source>
        <dbReference type="Proteomes" id="UP000006727"/>
    </source>
</evidence>
<comment type="subcellular location">
    <subcellularLocation>
        <location evidence="1">Nucleus</location>
    </subcellularLocation>
</comment>
<dbReference type="InParanoid" id="A0A2K1JXW3"/>
<dbReference type="FunCoup" id="A0A2K1JXW3">
    <property type="interactions" value="232"/>
</dbReference>
<dbReference type="InterPro" id="IPR039622">
    <property type="entry name" value="MBD10/11"/>
</dbReference>
<dbReference type="PANTHER" id="PTHR33729:SF6">
    <property type="entry name" value="METHYL-CPG-BINDING DOMAIN-CONTAINING PROTEIN 11"/>
    <property type="match status" value="1"/>
</dbReference>
<dbReference type="EMBL" id="ABEU02000010">
    <property type="protein sequence ID" value="PNR46372.1"/>
    <property type="molecule type" value="Genomic_DNA"/>
</dbReference>
<feature type="compositionally biased region" description="Basic and acidic residues" evidence="6">
    <location>
        <begin position="359"/>
        <end position="370"/>
    </location>
</feature>
<keyword evidence="10" id="KW-1185">Reference proteome</keyword>
<dbReference type="SUPFAM" id="SSF54171">
    <property type="entry name" value="DNA-binding domain"/>
    <property type="match status" value="1"/>
</dbReference>
<evidence type="ECO:0000256" key="6">
    <source>
        <dbReference type="SAM" id="MobiDB-lite"/>
    </source>
</evidence>
<dbReference type="EnsemblPlants" id="Pp3c10_6090V3.1">
    <property type="protein sequence ID" value="Pp3c10_6090V3.1"/>
    <property type="gene ID" value="Pp3c10_6090"/>
</dbReference>
<dbReference type="EnsemblPlants" id="Pp3c10_6090V3.2">
    <property type="protein sequence ID" value="Pp3c10_6090V3.2"/>
    <property type="gene ID" value="Pp3c10_6090"/>
</dbReference>
<dbReference type="Gramene" id="Pp3c10_6090V3.1">
    <property type="protein sequence ID" value="Pp3c10_6090V3.1"/>
    <property type="gene ID" value="Pp3c10_6090"/>
</dbReference>
<name>A0A2K1JXW3_PHYPA</name>
<keyword evidence="4" id="KW-0804">Transcription</keyword>